<dbReference type="Proteomes" id="UP000434276">
    <property type="component" value="Unassembled WGS sequence"/>
</dbReference>
<organism evidence="1 2">
    <name type="scientific">Arabidopsis thaliana</name>
    <name type="common">Mouse-ear cress</name>
    <dbReference type="NCBI Taxonomy" id="3702"/>
    <lineage>
        <taxon>Eukaryota</taxon>
        <taxon>Viridiplantae</taxon>
        <taxon>Streptophyta</taxon>
        <taxon>Embryophyta</taxon>
        <taxon>Tracheophyta</taxon>
        <taxon>Spermatophyta</taxon>
        <taxon>Magnoliopsida</taxon>
        <taxon>eudicotyledons</taxon>
        <taxon>Gunneridae</taxon>
        <taxon>Pentapetalae</taxon>
        <taxon>rosids</taxon>
        <taxon>malvids</taxon>
        <taxon>Brassicales</taxon>
        <taxon>Brassicaceae</taxon>
        <taxon>Camelineae</taxon>
        <taxon>Arabidopsis</taxon>
    </lineage>
</organism>
<protein>
    <submittedName>
        <fullName evidence="1">Uncharacterized protein</fullName>
    </submittedName>
</protein>
<dbReference type="ExpressionAtlas" id="A0A5S9U226">
    <property type="expression patterns" value="baseline"/>
</dbReference>
<proteinExistence type="predicted"/>
<sequence>MRKRNIIQEGSGKKYNLAVNSFSFLQIQAVAGISPVQHQLTPLILRTSFLGYT</sequence>
<name>A0A5S9U226_ARATH</name>
<accession>A0A5S9U226</accession>
<gene>
    <name evidence="1" type="ORF">C24_LOCUS1265</name>
</gene>
<dbReference type="AlphaFoldDB" id="A0A5S9U226"/>
<evidence type="ECO:0000313" key="2">
    <source>
        <dbReference type="Proteomes" id="UP000434276"/>
    </source>
</evidence>
<reference evidence="1 2" key="1">
    <citation type="submission" date="2019-12" db="EMBL/GenBank/DDBJ databases">
        <authorList>
            <person name="Jiao W.-B."/>
            <person name="Schneeberger K."/>
        </authorList>
    </citation>
    <scope>NUCLEOTIDE SEQUENCE [LARGE SCALE GENOMIC DNA]</scope>
    <source>
        <strain evidence="2">cv. C24</strain>
    </source>
</reference>
<dbReference type="OrthoDB" id="10275142at2759"/>
<evidence type="ECO:0000313" key="1">
    <source>
        <dbReference type="EMBL" id="CAA0195292.1"/>
    </source>
</evidence>
<dbReference type="EMBL" id="CACSHJ010000087">
    <property type="protein sequence ID" value="CAA0195292.1"/>
    <property type="molecule type" value="Genomic_DNA"/>
</dbReference>